<dbReference type="CDD" id="cd00609">
    <property type="entry name" value="AAT_like"/>
    <property type="match status" value="1"/>
</dbReference>
<evidence type="ECO:0000256" key="5">
    <source>
        <dbReference type="ARBA" id="ARBA00022679"/>
    </source>
</evidence>
<proteinExistence type="inferred from homology"/>
<evidence type="ECO:0000256" key="6">
    <source>
        <dbReference type="ARBA" id="ARBA00022898"/>
    </source>
</evidence>
<dbReference type="InterPro" id="IPR015421">
    <property type="entry name" value="PyrdxlP-dep_Trfase_major"/>
</dbReference>
<dbReference type="Gene3D" id="3.40.640.10">
    <property type="entry name" value="Type I PLP-dependent aspartate aminotransferase-like (Major domain)"/>
    <property type="match status" value="1"/>
</dbReference>
<accession>A0ABR4N981</accession>
<dbReference type="InterPro" id="IPR025659">
    <property type="entry name" value="Tubby-like_C"/>
</dbReference>
<comment type="similarity">
    <text evidence="2">Belongs to the phospholipid scramblase family.</text>
</comment>
<dbReference type="Pfam" id="PF03803">
    <property type="entry name" value="Scramblase"/>
    <property type="match status" value="1"/>
</dbReference>
<keyword evidence="4" id="KW-0032">Aminotransferase</keyword>
<keyword evidence="10" id="KW-1185">Reference proteome</keyword>
<dbReference type="Proteomes" id="UP001527925">
    <property type="component" value="Unassembled WGS sequence"/>
</dbReference>
<dbReference type="InterPro" id="IPR015424">
    <property type="entry name" value="PyrdxlP-dep_Trfase"/>
</dbReference>
<dbReference type="InterPro" id="IPR004839">
    <property type="entry name" value="Aminotransferase_I/II_large"/>
</dbReference>
<dbReference type="InterPro" id="IPR050859">
    <property type="entry name" value="Class-I_PLP-dep_aminotransf"/>
</dbReference>
<dbReference type="PANTHER" id="PTHR42790">
    <property type="entry name" value="AMINOTRANSFERASE"/>
    <property type="match status" value="1"/>
</dbReference>
<evidence type="ECO:0000256" key="4">
    <source>
        <dbReference type="ARBA" id="ARBA00022576"/>
    </source>
</evidence>
<name>A0ABR4N981_9FUNG</name>
<keyword evidence="5" id="KW-0808">Transferase</keyword>
<evidence type="ECO:0000313" key="10">
    <source>
        <dbReference type="Proteomes" id="UP001527925"/>
    </source>
</evidence>
<dbReference type="SUPFAM" id="SSF54518">
    <property type="entry name" value="Tubby C-terminal domain-like"/>
    <property type="match status" value="1"/>
</dbReference>
<dbReference type="PANTHER" id="PTHR42790:SF19">
    <property type="entry name" value="KYNURENINE_ALPHA-AMINOADIPATE AMINOTRANSFERASE, MITOCHONDRIAL"/>
    <property type="match status" value="1"/>
</dbReference>
<evidence type="ECO:0000256" key="3">
    <source>
        <dbReference type="ARBA" id="ARBA00007441"/>
    </source>
</evidence>
<evidence type="ECO:0000259" key="8">
    <source>
        <dbReference type="Pfam" id="PF00155"/>
    </source>
</evidence>
<dbReference type="EMBL" id="JADGIZ020000019">
    <property type="protein sequence ID" value="KAL2916019.1"/>
    <property type="molecule type" value="Genomic_DNA"/>
</dbReference>
<comment type="similarity">
    <text evidence="3">Belongs to the class-I pyridoxal-phosphate-dependent aminotransferase family.</text>
</comment>
<gene>
    <name evidence="9" type="ORF">HK105_204443</name>
</gene>
<reference evidence="9 10" key="1">
    <citation type="submission" date="2023-09" db="EMBL/GenBank/DDBJ databases">
        <title>Pangenome analysis of Batrachochytrium dendrobatidis and related Chytrids.</title>
        <authorList>
            <person name="Yacoub M.N."/>
            <person name="Stajich J.E."/>
            <person name="James T.Y."/>
        </authorList>
    </citation>
    <scope>NUCLEOTIDE SEQUENCE [LARGE SCALE GENOMIC DNA]</scope>
    <source>
        <strain evidence="9 10">JEL0888</strain>
    </source>
</reference>
<dbReference type="InterPro" id="IPR005552">
    <property type="entry name" value="Scramblase"/>
</dbReference>
<feature type="domain" description="Aminotransferase class I/classII large" evidence="8">
    <location>
        <begin position="107"/>
        <end position="407"/>
    </location>
</feature>
<dbReference type="SUPFAM" id="SSF53383">
    <property type="entry name" value="PLP-dependent transferases"/>
    <property type="match status" value="1"/>
</dbReference>
<dbReference type="Pfam" id="PF00155">
    <property type="entry name" value="Aminotran_1_2"/>
    <property type="match status" value="1"/>
</dbReference>
<comment type="cofactor">
    <cofactor evidence="1">
        <name>pyridoxal 5'-phosphate</name>
        <dbReference type="ChEBI" id="CHEBI:597326"/>
    </cofactor>
</comment>
<evidence type="ECO:0000256" key="2">
    <source>
        <dbReference type="ARBA" id="ARBA00005350"/>
    </source>
</evidence>
<protein>
    <recommendedName>
        <fullName evidence="8">Aminotransferase class I/classII large domain-containing protein</fullName>
    </recommendedName>
</protein>
<feature type="region of interest" description="Disordered" evidence="7">
    <location>
        <begin position="731"/>
        <end position="767"/>
    </location>
</feature>
<organism evidence="9 10">
    <name type="scientific">Polyrhizophydium stewartii</name>
    <dbReference type="NCBI Taxonomy" id="2732419"/>
    <lineage>
        <taxon>Eukaryota</taxon>
        <taxon>Fungi</taxon>
        <taxon>Fungi incertae sedis</taxon>
        <taxon>Chytridiomycota</taxon>
        <taxon>Chytridiomycota incertae sedis</taxon>
        <taxon>Chytridiomycetes</taxon>
        <taxon>Rhizophydiales</taxon>
        <taxon>Rhizophydiales incertae sedis</taxon>
        <taxon>Polyrhizophydium</taxon>
    </lineage>
</organism>
<evidence type="ECO:0000256" key="1">
    <source>
        <dbReference type="ARBA" id="ARBA00001933"/>
    </source>
</evidence>
<keyword evidence="6" id="KW-0663">Pyridoxal phosphate</keyword>
<sequence>MPARPVTDYAHFLSAHGAARTPSPIHVLLSQTFPAGTISLAGGMPHPSTFPFTSVNFSVASGESIEVPADHLRWGLNYSATEGFSNLLDWLRALQVQEHRRDAEAFDICIGVGSQDLLCKAIDSFVSDGDSVLIESPAYAGTLAFMRPLGVEFVEVPVDSHGLDADAMERVLAEWPAGKQRPKLIYTVPTSGNPTGVTTTLERKKAVYEVASKYNIIILEDDPYYYLQFRDERDPSYFALDVDGRVLRFDSLSKIVSAGMRLGWVSGPKQLVDPITIHGMASNLQPSGLMQVMINALFQKWGIPGFLAHTRSVAGFYRSKRDIFVAAARRHLDGIAEFTVPSAGMFVWLKLIGVEDTTELIKRKAIDKRVLLVPGSDFMPNPRPTPFVRASYSMASEQDIDLALQRLREVVLESTALGPVKVDPALAAHNTVPLQPSGVPIQPLPDLVGIPVHVAEPRPDAVLGHDSAGPHGVLAHPALVITRQLEMMNVLIGYEQANKYAIKDPAGNDVGFIAEEETSISGTVLRQLMRTRRAFKAVVLDRNGAVVLKIDRPVKWLLNSTITIRDGDDNIIGEAKQVWHLWRRKYDLFLGKRQFAIIDGGFWAWDFELRDESDGLLGSVNRNFVGFAREIFTDTGQYAVHMDSTPNLARPLSLDERAVMLATAISIDIDYFSRHSSSGGGIMPLPFFGMGGHGGSDVPATVPGGDVAPIPSGGGGGGMMPPVFIPGVGVGGGAGSSPAPPVPPSGAPPADAAPGGTDAVPNQWGETPFLTDEQAGISSGDSGLSLNDVWKWLPQPAAMYASSSYSFEGLADAYELCLDSDVDSLDMLLADMQCAAPPVDEWAVGRAALVDAPLAELLALSRCEALDGDDDFEPQLAAAMAAGGLGACTAAIAALSADAALDGGSLEQLLAAHAHSLHPLALQSALLSPPHCPVDRQRALRRLRMLAAHLGSQPTA</sequence>
<comment type="caution">
    <text evidence="9">The sequence shown here is derived from an EMBL/GenBank/DDBJ whole genome shotgun (WGS) entry which is preliminary data.</text>
</comment>
<evidence type="ECO:0000313" key="9">
    <source>
        <dbReference type="EMBL" id="KAL2916019.1"/>
    </source>
</evidence>
<evidence type="ECO:0000256" key="7">
    <source>
        <dbReference type="SAM" id="MobiDB-lite"/>
    </source>
</evidence>
<feature type="compositionally biased region" description="Pro residues" evidence="7">
    <location>
        <begin position="738"/>
        <end position="747"/>
    </location>
</feature>